<gene>
    <name evidence="3" type="ORF">ACFFQA_02995</name>
</gene>
<organism evidence="3 4">
    <name type="scientific">Allokutzneria oryzae</name>
    <dbReference type="NCBI Taxonomy" id="1378989"/>
    <lineage>
        <taxon>Bacteria</taxon>
        <taxon>Bacillati</taxon>
        <taxon>Actinomycetota</taxon>
        <taxon>Actinomycetes</taxon>
        <taxon>Pseudonocardiales</taxon>
        <taxon>Pseudonocardiaceae</taxon>
        <taxon>Allokutzneria</taxon>
    </lineage>
</organism>
<reference evidence="3 4" key="1">
    <citation type="submission" date="2024-09" db="EMBL/GenBank/DDBJ databases">
        <authorList>
            <person name="Sun Q."/>
            <person name="Mori K."/>
        </authorList>
    </citation>
    <scope>NUCLEOTIDE SEQUENCE [LARGE SCALE GENOMIC DNA]</scope>
    <source>
        <strain evidence="3 4">TBRC 7907</strain>
    </source>
</reference>
<dbReference type="InterPro" id="IPR011010">
    <property type="entry name" value="DNA_brk_join_enz"/>
</dbReference>
<dbReference type="SUPFAM" id="SSF56349">
    <property type="entry name" value="DNA breaking-rejoining enzymes"/>
    <property type="match status" value="1"/>
</dbReference>
<keyword evidence="4" id="KW-1185">Reference proteome</keyword>
<accession>A0ABV5ZS41</accession>
<dbReference type="InterPro" id="IPR004107">
    <property type="entry name" value="Integrase_SAM-like_N"/>
</dbReference>
<evidence type="ECO:0000256" key="1">
    <source>
        <dbReference type="ARBA" id="ARBA00023125"/>
    </source>
</evidence>
<sequence>MSEGTWAKYNSHLENHILPRFTDVALGEVTRIVVKGWVKKLRRTLAESTVRDVVAVLDDHGRGGR</sequence>
<dbReference type="InterPro" id="IPR010998">
    <property type="entry name" value="Integrase_recombinase_N"/>
</dbReference>
<dbReference type="Proteomes" id="UP001589693">
    <property type="component" value="Unassembled WGS sequence"/>
</dbReference>
<comment type="caution">
    <text evidence="3">The sequence shown here is derived from an EMBL/GenBank/DDBJ whole genome shotgun (WGS) entry which is preliminary data.</text>
</comment>
<protein>
    <recommendedName>
        <fullName evidence="2">Integrase SAM-like N-terminal domain-containing protein</fullName>
    </recommendedName>
</protein>
<dbReference type="Pfam" id="PF14659">
    <property type="entry name" value="Phage_int_SAM_3"/>
    <property type="match status" value="1"/>
</dbReference>
<keyword evidence="1" id="KW-0238">DNA-binding</keyword>
<evidence type="ECO:0000313" key="4">
    <source>
        <dbReference type="Proteomes" id="UP001589693"/>
    </source>
</evidence>
<dbReference type="Gene3D" id="1.10.150.130">
    <property type="match status" value="1"/>
</dbReference>
<name>A0ABV5ZS41_9PSEU</name>
<evidence type="ECO:0000313" key="3">
    <source>
        <dbReference type="EMBL" id="MFB9902899.1"/>
    </source>
</evidence>
<dbReference type="RefSeq" id="WP_377850004.1">
    <property type="nucleotide sequence ID" value="NZ_JBHLZU010000002.1"/>
</dbReference>
<dbReference type="EMBL" id="JBHLZU010000002">
    <property type="protein sequence ID" value="MFB9902899.1"/>
    <property type="molecule type" value="Genomic_DNA"/>
</dbReference>
<feature type="domain" description="Integrase SAM-like N-terminal" evidence="2">
    <location>
        <begin position="2"/>
        <end position="41"/>
    </location>
</feature>
<evidence type="ECO:0000259" key="2">
    <source>
        <dbReference type="Pfam" id="PF14659"/>
    </source>
</evidence>
<proteinExistence type="predicted"/>